<proteinExistence type="predicted"/>
<organism evidence="1">
    <name type="scientific">viral metagenome</name>
    <dbReference type="NCBI Taxonomy" id="1070528"/>
    <lineage>
        <taxon>unclassified sequences</taxon>
        <taxon>metagenomes</taxon>
        <taxon>organismal metagenomes</taxon>
    </lineage>
</organism>
<name>A0A6C0C6Q5_9ZZZZ</name>
<evidence type="ECO:0000313" key="1">
    <source>
        <dbReference type="EMBL" id="QHS99791.1"/>
    </source>
</evidence>
<sequence length="135" mass="15658">MVFTTDMNVFTENIREQKARQFWNDTKKYQRFQTPSPTTSTVDVSPPVSPVVSPVKSVSKGLKRAKPEDFKVGQIVQYTHFKTKKYCEILKITPSKKSFKKRDCIFKDGQYVPTMIPNETNKDRLNTCRVLYIVA</sequence>
<dbReference type="EMBL" id="MN739347">
    <property type="protein sequence ID" value="QHS99791.1"/>
    <property type="molecule type" value="Genomic_DNA"/>
</dbReference>
<reference evidence="1" key="1">
    <citation type="journal article" date="2020" name="Nature">
        <title>Giant virus diversity and host interactions through global metagenomics.</title>
        <authorList>
            <person name="Schulz F."/>
            <person name="Roux S."/>
            <person name="Paez-Espino D."/>
            <person name="Jungbluth S."/>
            <person name="Walsh D.A."/>
            <person name="Denef V.J."/>
            <person name="McMahon K.D."/>
            <person name="Konstantinidis K.T."/>
            <person name="Eloe-Fadrosh E.A."/>
            <person name="Kyrpides N.C."/>
            <person name="Woyke T."/>
        </authorList>
    </citation>
    <scope>NUCLEOTIDE SEQUENCE</scope>
    <source>
        <strain evidence="1">GVMAG-M-3300020187-37</strain>
    </source>
</reference>
<dbReference type="AlphaFoldDB" id="A0A6C0C6Q5"/>
<protein>
    <submittedName>
        <fullName evidence="1">Uncharacterized protein</fullName>
    </submittedName>
</protein>
<accession>A0A6C0C6Q5</accession>